<dbReference type="AlphaFoldDB" id="A0A1F5FX85"/>
<evidence type="ECO:0000313" key="1">
    <source>
        <dbReference type="EMBL" id="OGD84220.1"/>
    </source>
</evidence>
<dbReference type="InterPro" id="IPR036502">
    <property type="entry name" value="NiSOD_sf"/>
</dbReference>
<dbReference type="GO" id="GO:0016151">
    <property type="term" value="F:nickel cation binding"/>
    <property type="evidence" value="ECO:0007669"/>
    <property type="project" value="InterPro"/>
</dbReference>
<dbReference type="EMBL" id="MFAU01000027">
    <property type="protein sequence ID" value="OGD84220.1"/>
    <property type="molecule type" value="Genomic_DNA"/>
</dbReference>
<dbReference type="NCBIfam" id="TIGR02753">
    <property type="entry name" value="sodN"/>
    <property type="match status" value="1"/>
</dbReference>
<evidence type="ECO:0000313" key="2">
    <source>
        <dbReference type="Proteomes" id="UP000179252"/>
    </source>
</evidence>
<comment type="caution">
    <text evidence="1">The sequence shown here is derived from an EMBL/GenBank/DDBJ whole genome shotgun (WGS) entry which is preliminary data.</text>
</comment>
<dbReference type="Pfam" id="PF09055">
    <property type="entry name" value="Sod_Ni"/>
    <property type="match status" value="1"/>
</dbReference>
<sequence>MSMIRLIDYIFKPQAVYAHCDVPCGIYDPHEAQMAAHTVIRMTKMLDELPLASDKVEDRKKFVHQVSRLTKVKEEHAELVKHQIRIIWGDYFKAELLEKNKDLHNLVFKIMKLASKARQEINLETAQELLESVQKFAEIFWKSKDRETIRIKSGYPTEGEIVIPK</sequence>
<dbReference type="Proteomes" id="UP000179252">
    <property type="component" value="Unassembled WGS sequence"/>
</dbReference>
<gene>
    <name evidence="1" type="ORF">A2165_03600</name>
</gene>
<proteinExistence type="predicted"/>
<dbReference type="SUPFAM" id="SSF109770">
    <property type="entry name" value="Nickel-containing superoxide dismutase, NiSOD"/>
    <property type="match status" value="1"/>
</dbReference>
<dbReference type="Gene3D" id="1.20.120.400">
    <property type="entry name" value="Nickel-containing superoxide dismutase"/>
    <property type="match status" value="1"/>
</dbReference>
<dbReference type="GO" id="GO:0004784">
    <property type="term" value="F:superoxide dismutase activity"/>
    <property type="evidence" value="ECO:0007669"/>
    <property type="project" value="InterPro"/>
</dbReference>
<name>A0A1F5FX85_9BACT</name>
<protein>
    <submittedName>
        <fullName evidence="1">Superoxide dismutase, Ni</fullName>
    </submittedName>
</protein>
<dbReference type="InterPro" id="IPR014123">
    <property type="entry name" value="Superoxide_dismutase_Ni-type"/>
</dbReference>
<reference evidence="1 2" key="1">
    <citation type="journal article" date="2016" name="Nat. Commun.">
        <title>Thousands of microbial genomes shed light on interconnected biogeochemical processes in an aquifer system.</title>
        <authorList>
            <person name="Anantharaman K."/>
            <person name="Brown C.T."/>
            <person name="Hug L.A."/>
            <person name="Sharon I."/>
            <person name="Castelle C.J."/>
            <person name="Probst A.J."/>
            <person name="Thomas B.C."/>
            <person name="Singh A."/>
            <person name="Wilkins M.J."/>
            <person name="Karaoz U."/>
            <person name="Brodie E.L."/>
            <person name="Williams K.H."/>
            <person name="Hubbard S.S."/>
            <person name="Banfield J.F."/>
        </authorList>
    </citation>
    <scope>NUCLEOTIDE SEQUENCE [LARGE SCALE GENOMIC DNA]</scope>
</reference>
<accession>A0A1F5FX85</accession>
<organism evidence="1 2">
    <name type="scientific">Candidatus Curtissbacteria bacterium RBG_13_40_7</name>
    <dbReference type="NCBI Taxonomy" id="1797706"/>
    <lineage>
        <taxon>Bacteria</taxon>
        <taxon>Candidatus Curtissiibacteriota</taxon>
    </lineage>
</organism>